<evidence type="ECO:0000256" key="3">
    <source>
        <dbReference type="ARBA" id="ARBA00022475"/>
    </source>
</evidence>
<comment type="subcellular location">
    <subcellularLocation>
        <location evidence="1">Cell membrane</location>
        <topology evidence="1">Multi-pass membrane protein</topology>
    </subcellularLocation>
</comment>
<gene>
    <name evidence="8" type="ORF">E6C55_24095</name>
</gene>
<feature type="transmembrane region" description="Helical" evidence="7">
    <location>
        <begin position="427"/>
        <end position="445"/>
    </location>
</feature>
<name>A0A4S4BJ81_9BACL</name>
<dbReference type="Proteomes" id="UP000310636">
    <property type="component" value="Unassembled WGS sequence"/>
</dbReference>
<feature type="transmembrane region" description="Helical" evidence="7">
    <location>
        <begin position="89"/>
        <end position="108"/>
    </location>
</feature>
<evidence type="ECO:0000313" key="8">
    <source>
        <dbReference type="EMBL" id="THF74697.1"/>
    </source>
</evidence>
<dbReference type="PANTHER" id="PTHR30250">
    <property type="entry name" value="PST FAMILY PREDICTED COLANIC ACID TRANSPORTER"/>
    <property type="match status" value="1"/>
</dbReference>
<feature type="transmembrane region" description="Helical" evidence="7">
    <location>
        <begin position="335"/>
        <end position="355"/>
    </location>
</feature>
<feature type="transmembrane region" description="Helical" evidence="7">
    <location>
        <begin position="114"/>
        <end position="135"/>
    </location>
</feature>
<proteinExistence type="inferred from homology"/>
<feature type="transmembrane region" description="Helical" evidence="7">
    <location>
        <begin position="250"/>
        <end position="276"/>
    </location>
</feature>
<keyword evidence="3" id="KW-1003">Cell membrane</keyword>
<dbReference type="EMBL" id="SSOB01000038">
    <property type="protein sequence ID" value="THF74697.1"/>
    <property type="molecule type" value="Genomic_DNA"/>
</dbReference>
<feature type="transmembrane region" description="Helical" evidence="7">
    <location>
        <begin position="383"/>
        <end position="406"/>
    </location>
</feature>
<evidence type="ECO:0000256" key="6">
    <source>
        <dbReference type="ARBA" id="ARBA00023136"/>
    </source>
</evidence>
<sequence length="497" mass="55115">MRAKINSVMLGPMLLMGAQYTTQIVWPLVNLLVVRYLGPEQFGLYASAIAIITLLTFIPDFGLQQAALNLNARNQFSILSILRKSMRMGMAYAGAAILLVIVWISLVPYDDVEIKWLAVLMSFTFLRVACVTVITTRLQINGNYSRIAIWNLSISSSQWISTLVLMFFDAGLYVLIVAPIGISLVIAGIMMVVQGRDLILKPSASEQPEQVPLKELFGGSWKFGVASSMHQLYYKSDAALMSVFRAPVEVGYYTVAFKLIELFFLFPGVVFNQVLYPKYVVWCRDNVQKLKMYYSLMNKVMILTGIIVTFFLLFFSRDLLGLLFGEKNKSAIQFLNLLAFAVPLRFWVSSAGAVLTNEKLIVVKMKIQAGIAVLNVSLNLLLIPLWGGIGAAAAMIATHVVLLAAYEFAAHKFVFGFEKRGTFTRMAVHYPIGLFVLGTALYELAGEQSLLLKILACGFMVILVVPGTWGWLKKGEKNQLLSLIRKPAPETAGSHSA</sequence>
<dbReference type="GO" id="GO:0005886">
    <property type="term" value="C:plasma membrane"/>
    <property type="evidence" value="ECO:0007669"/>
    <property type="project" value="UniProtKB-SubCell"/>
</dbReference>
<dbReference type="InterPro" id="IPR050833">
    <property type="entry name" value="Poly_Biosynth_Transport"/>
</dbReference>
<evidence type="ECO:0000256" key="2">
    <source>
        <dbReference type="ARBA" id="ARBA00007430"/>
    </source>
</evidence>
<accession>A0A4S4BJ81</accession>
<comment type="caution">
    <text evidence="8">The sequence shown here is derived from an EMBL/GenBank/DDBJ whole genome shotgun (WGS) entry which is preliminary data.</text>
</comment>
<dbReference type="AlphaFoldDB" id="A0A4S4BJ81"/>
<organism evidence="8 9">
    <name type="scientific">Cohnella fermenti</name>
    <dbReference type="NCBI Taxonomy" id="2565925"/>
    <lineage>
        <taxon>Bacteria</taxon>
        <taxon>Bacillati</taxon>
        <taxon>Bacillota</taxon>
        <taxon>Bacilli</taxon>
        <taxon>Bacillales</taxon>
        <taxon>Paenibacillaceae</taxon>
        <taxon>Cohnella</taxon>
    </lineage>
</organism>
<evidence type="ECO:0000313" key="9">
    <source>
        <dbReference type="Proteomes" id="UP000310636"/>
    </source>
</evidence>
<keyword evidence="9" id="KW-1185">Reference proteome</keyword>
<feature type="transmembrane region" description="Helical" evidence="7">
    <location>
        <begin position="451"/>
        <end position="472"/>
    </location>
</feature>
<protein>
    <recommendedName>
        <fullName evidence="10">Polysaccharide biosynthesis protein C-terminal domain-containing protein</fullName>
    </recommendedName>
</protein>
<dbReference type="OrthoDB" id="5240734at2"/>
<keyword evidence="5 7" id="KW-1133">Transmembrane helix</keyword>
<feature type="transmembrane region" description="Helical" evidence="7">
    <location>
        <begin position="44"/>
        <end position="68"/>
    </location>
</feature>
<evidence type="ECO:0000256" key="5">
    <source>
        <dbReference type="ARBA" id="ARBA00022989"/>
    </source>
</evidence>
<evidence type="ECO:0000256" key="4">
    <source>
        <dbReference type="ARBA" id="ARBA00022692"/>
    </source>
</evidence>
<evidence type="ECO:0008006" key="10">
    <source>
        <dbReference type="Google" id="ProtNLM"/>
    </source>
</evidence>
<comment type="similarity">
    <text evidence="2">Belongs to the polysaccharide synthase family.</text>
</comment>
<keyword evidence="4 7" id="KW-0812">Transmembrane</keyword>
<reference evidence="8 9" key="1">
    <citation type="submission" date="2019-04" db="EMBL/GenBank/DDBJ databases">
        <title>Cohnella sp. nov. isolated from preserved vegetables.</title>
        <authorList>
            <person name="Lin S.-Y."/>
            <person name="Hung M.-H."/>
            <person name="Young C.-C."/>
        </authorList>
    </citation>
    <scope>NUCLEOTIDE SEQUENCE [LARGE SCALE GENOMIC DNA]</scope>
    <source>
        <strain evidence="8 9">CC-MHH1044</strain>
    </source>
</reference>
<feature type="transmembrane region" description="Helical" evidence="7">
    <location>
        <begin position="173"/>
        <end position="193"/>
    </location>
</feature>
<dbReference type="RefSeq" id="WP_136372385.1">
    <property type="nucleotide sequence ID" value="NZ_SSOB01000038.1"/>
</dbReference>
<feature type="transmembrane region" description="Helical" evidence="7">
    <location>
        <begin position="296"/>
        <end position="315"/>
    </location>
</feature>
<evidence type="ECO:0000256" key="7">
    <source>
        <dbReference type="SAM" id="Phobius"/>
    </source>
</evidence>
<dbReference type="PANTHER" id="PTHR30250:SF10">
    <property type="entry name" value="LIPOPOLYSACCHARIDE BIOSYNTHESIS PROTEIN WZXC"/>
    <property type="match status" value="1"/>
</dbReference>
<evidence type="ECO:0000256" key="1">
    <source>
        <dbReference type="ARBA" id="ARBA00004651"/>
    </source>
</evidence>
<keyword evidence="6 7" id="KW-0472">Membrane</keyword>
<dbReference type="Pfam" id="PF13440">
    <property type="entry name" value="Polysacc_synt_3"/>
    <property type="match status" value="1"/>
</dbReference>